<dbReference type="EMBL" id="JACOOJ010000050">
    <property type="protein sequence ID" value="MBC5634828.1"/>
    <property type="molecule type" value="Genomic_DNA"/>
</dbReference>
<evidence type="ECO:0000313" key="4">
    <source>
        <dbReference type="EMBL" id="MBC5634828.1"/>
    </source>
</evidence>
<dbReference type="PROSITE" id="PS51192">
    <property type="entry name" value="HELICASE_ATP_BIND_1"/>
    <property type="match status" value="1"/>
</dbReference>
<protein>
    <submittedName>
        <fullName evidence="4">DEAD/DEAH box helicase</fullName>
    </submittedName>
</protein>
<dbReference type="SUPFAM" id="SSF52540">
    <property type="entry name" value="P-loop containing nucleoside triphosphate hydrolases"/>
    <property type="match status" value="2"/>
</dbReference>
<feature type="domain" description="Helicase ATP-binding" evidence="2">
    <location>
        <begin position="495"/>
        <end position="708"/>
    </location>
</feature>
<reference evidence="4 5" key="1">
    <citation type="submission" date="2020-08" db="EMBL/GenBank/DDBJ databases">
        <title>Genome public.</title>
        <authorList>
            <person name="Liu C."/>
            <person name="Sun Q."/>
        </authorList>
    </citation>
    <scope>NUCLEOTIDE SEQUENCE [LARGE SCALE GENOMIC DNA]</scope>
    <source>
        <strain evidence="4 5">NSJ-79</strain>
    </source>
</reference>
<name>A0ABR7DTQ5_9BACT</name>
<keyword evidence="5" id="KW-1185">Reference proteome</keyword>
<proteinExistence type="predicted"/>
<keyword evidence="1" id="KW-0378">Hydrolase</keyword>
<dbReference type="InterPro" id="IPR014001">
    <property type="entry name" value="Helicase_ATP-bd"/>
</dbReference>
<dbReference type="Gene3D" id="3.40.50.10810">
    <property type="entry name" value="Tandem AAA-ATPase domain"/>
    <property type="match status" value="2"/>
</dbReference>
<dbReference type="InterPro" id="IPR027417">
    <property type="entry name" value="P-loop_NTPase"/>
</dbReference>
<gene>
    <name evidence="4" type="ORF">H8S65_18960</name>
</gene>
<accession>A0ABR7DTQ5</accession>
<dbReference type="SMART" id="SM00487">
    <property type="entry name" value="DEXDc"/>
    <property type="match status" value="1"/>
</dbReference>
<dbReference type="Pfam" id="PF00271">
    <property type="entry name" value="Helicase_C"/>
    <property type="match status" value="1"/>
</dbReference>
<dbReference type="CDD" id="cd18793">
    <property type="entry name" value="SF2_C_SNF"/>
    <property type="match status" value="1"/>
</dbReference>
<evidence type="ECO:0000259" key="2">
    <source>
        <dbReference type="PROSITE" id="PS51192"/>
    </source>
</evidence>
<dbReference type="InterPro" id="IPR038718">
    <property type="entry name" value="SNF2-like_sf"/>
</dbReference>
<dbReference type="Proteomes" id="UP000651475">
    <property type="component" value="Unassembled WGS sequence"/>
</dbReference>
<dbReference type="InterPro" id="IPR049730">
    <property type="entry name" value="SNF2/RAD54-like_C"/>
</dbReference>
<dbReference type="Pfam" id="PF00176">
    <property type="entry name" value="SNF2-rel_dom"/>
    <property type="match status" value="1"/>
</dbReference>
<organism evidence="4 5">
    <name type="scientific">Parabacteroides hominis</name>
    <dbReference type="NCBI Taxonomy" id="2763057"/>
    <lineage>
        <taxon>Bacteria</taxon>
        <taxon>Pseudomonadati</taxon>
        <taxon>Bacteroidota</taxon>
        <taxon>Bacteroidia</taxon>
        <taxon>Bacteroidales</taxon>
        <taxon>Tannerellaceae</taxon>
        <taxon>Parabacteroides</taxon>
    </lineage>
</organism>
<dbReference type="InterPro" id="IPR001650">
    <property type="entry name" value="Helicase_C-like"/>
</dbReference>
<evidence type="ECO:0000313" key="5">
    <source>
        <dbReference type="Proteomes" id="UP000651475"/>
    </source>
</evidence>
<keyword evidence="4" id="KW-0347">Helicase</keyword>
<keyword evidence="4" id="KW-0067">ATP-binding</keyword>
<feature type="domain" description="Helicase C-terminal" evidence="3">
    <location>
        <begin position="828"/>
        <end position="982"/>
    </location>
</feature>
<dbReference type="GO" id="GO:0004386">
    <property type="term" value="F:helicase activity"/>
    <property type="evidence" value="ECO:0007669"/>
    <property type="project" value="UniProtKB-KW"/>
</dbReference>
<sequence>MSEGHQLIVTINNHPVFGPLLIPYLAREVSPGVLEAEEKATFIQESRLSTAEKKIITLSQCYSEKNLMKVYSKERTVNAFLTKLSDPARREPVRNYIDRKQREIVELLQASAIPLYIRETATKLLYEHHRIFIPVTLAEASFRFELTEQVFRYAVECESEGRLIPLQRKKPVLVLCARPAILVLGRDLLVFKRIEMPRLNPFLEKTFVEVPASETRRYLEKIVLPMMVRYPVSASGFDMIVEYRPCVAELSVSPSVLDRPLLQLRFYYGDACFSPRQAMQRCYPRLEEEAGKPVVRYFKRNQGKEQECLDLLGGFGFTQVGDTQFSRAGCVSEYALVEWLHDHKEELEAYFTLNVGGGSGMTYFVGDILLEQDITDTPDWFEIRITVRIGEHVFPFILFRKHILEGDRLFKLPDGKVALLPEEWFEKYGDLFSFSSEQEGKLRVRKMHLGLVDGLRDNTVPATSKEYVKKEDIPVPPRIRATLRLYQREGFTWMAHLAANGFGGCLADDMGLGKTLQTITLLQYLYDPSEPRTIETEQMPLPSAYAADKFGQLSLFADEGCGQQSDFRSLSPDSVPVCTAVPEKVQASLIVVPASLLPNWKREIQRFSSLRVYEYAGDQRSREPWKKFDRYPVVLTTYGLLRRDIELLENYAFKYVILDESQNIKNPDSVSYHAVMRLKSDNRLVLTGTPIENSLKDLWTQFNFINPGLLGSLADFRNRFINPVVKEGNERARQRLQQLIRPFFLRRTKEQVAPELPPLMEEVVYCGMSEEQQEVYTKEKNTLRNSLLEEWHKNKIIALNGITRLRQLANHPGMIFPEYTGSSGKMDQVLEAYETLLSEGHKVLIFSSFVTHLKLLAAEFEARGWDYALLTGSTTDREGEIARFSRNKEVSAFFISLKAGGVGLNLTDADYVFILDPWWNPAAEMQAESRAHRIGQQKQVFVFRFITSGTIEEKIRRLQERKSDLSDRFITENDPLQQLTDEEWRELV</sequence>
<dbReference type="InterPro" id="IPR000330">
    <property type="entry name" value="SNF2_N"/>
</dbReference>
<dbReference type="SMART" id="SM00490">
    <property type="entry name" value="HELICc"/>
    <property type="match status" value="1"/>
</dbReference>
<dbReference type="PROSITE" id="PS51194">
    <property type="entry name" value="HELICASE_CTER"/>
    <property type="match status" value="1"/>
</dbReference>
<dbReference type="PANTHER" id="PTHR10799">
    <property type="entry name" value="SNF2/RAD54 HELICASE FAMILY"/>
    <property type="match status" value="1"/>
</dbReference>
<evidence type="ECO:0000259" key="3">
    <source>
        <dbReference type="PROSITE" id="PS51194"/>
    </source>
</evidence>
<comment type="caution">
    <text evidence="4">The sequence shown here is derived from an EMBL/GenBank/DDBJ whole genome shotgun (WGS) entry which is preliminary data.</text>
</comment>
<evidence type="ECO:0000256" key="1">
    <source>
        <dbReference type="ARBA" id="ARBA00022801"/>
    </source>
</evidence>
<dbReference type="Gene3D" id="3.40.50.300">
    <property type="entry name" value="P-loop containing nucleotide triphosphate hydrolases"/>
    <property type="match status" value="1"/>
</dbReference>
<keyword evidence="4" id="KW-0547">Nucleotide-binding</keyword>